<keyword evidence="1" id="KW-0175">Coiled coil</keyword>
<name>A0A485KLS8_9STRA</name>
<evidence type="ECO:0000313" key="4">
    <source>
        <dbReference type="Proteomes" id="UP000332933"/>
    </source>
</evidence>
<keyword evidence="4" id="KW-1185">Reference proteome</keyword>
<proteinExistence type="predicted"/>
<reference evidence="3 4" key="1">
    <citation type="submission" date="2019-03" db="EMBL/GenBank/DDBJ databases">
        <authorList>
            <person name="Gaulin E."/>
            <person name="Dumas B."/>
        </authorList>
    </citation>
    <scope>NUCLEOTIDE SEQUENCE [LARGE SCALE GENOMIC DNA]</scope>
    <source>
        <strain evidence="3">CBS 568.67</strain>
    </source>
</reference>
<feature type="coiled-coil region" evidence="1">
    <location>
        <begin position="296"/>
        <end position="429"/>
    </location>
</feature>
<reference evidence="2" key="2">
    <citation type="submission" date="2019-06" db="EMBL/GenBank/DDBJ databases">
        <title>Genomics analysis of Aphanomyces spp. identifies a new class of oomycete effector associated with host adaptation.</title>
        <authorList>
            <person name="Gaulin E."/>
        </authorList>
    </citation>
    <scope>NUCLEOTIDE SEQUENCE</scope>
    <source>
        <strain evidence="2">CBS 578.67</strain>
    </source>
</reference>
<evidence type="ECO:0000313" key="2">
    <source>
        <dbReference type="EMBL" id="KAF0700445.1"/>
    </source>
</evidence>
<dbReference type="AlphaFoldDB" id="A0A485KLS8"/>
<gene>
    <name evidence="3" type="primary">Aste57867_9029</name>
    <name evidence="2" type="ORF">As57867_008993</name>
    <name evidence="3" type="ORF">ASTE57867_9029</name>
</gene>
<sequence length="436" mass="49968">MKAGKWRSSAYDMSNVRMLEQVKAHMTEQCAVEVEATKALLSEQLRREQKRHGKEIEERDRRAADYCLKMQTRYEEMLVTQESAFQGQFLSMKETIDQLLRTHISLEDHQQILAHKEEKARDEHKQIVQELKVSCERAAQDALHAQETSMAAAHQGDMAPLLTHITELQVKCDCLAQRIEENGKELSRQAKLAQEEKLRRSQAETKLQESCRHLLTLRNQLKKSAVLVVELKKDVRDARQRTDAARASQASLELSLVTLQAEHASSVKCLEQDIHYLKQHLAQAVEHDNPKRAEKIAALKKRLVESESSRREVEVREQLALHRIEQARVTMESQVARLQLDLAAADEKGTMVLATKDTLTNKVAEMTYAMQELRHQLGAATAAKEQIEASWKTRHAELEGQVTKVYATLEQLRKENVALKQELRVEQQLFKGAKRL</sequence>
<evidence type="ECO:0000256" key="1">
    <source>
        <dbReference type="SAM" id="Coils"/>
    </source>
</evidence>
<dbReference type="EMBL" id="VJMH01005123">
    <property type="protein sequence ID" value="KAF0700445.1"/>
    <property type="molecule type" value="Genomic_DNA"/>
</dbReference>
<accession>A0A485KLS8</accession>
<evidence type="ECO:0000313" key="3">
    <source>
        <dbReference type="EMBL" id="VFT85913.1"/>
    </source>
</evidence>
<dbReference type="EMBL" id="CAADRA010005144">
    <property type="protein sequence ID" value="VFT85913.1"/>
    <property type="molecule type" value="Genomic_DNA"/>
</dbReference>
<organism evidence="3 4">
    <name type="scientific">Aphanomyces stellatus</name>
    <dbReference type="NCBI Taxonomy" id="120398"/>
    <lineage>
        <taxon>Eukaryota</taxon>
        <taxon>Sar</taxon>
        <taxon>Stramenopiles</taxon>
        <taxon>Oomycota</taxon>
        <taxon>Saprolegniomycetes</taxon>
        <taxon>Saprolegniales</taxon>
        <taxon>Verrucalvaceae</taxon>
        <taxon>Aphanomyces</taxon>
    </lineage>
</organism>
<protein>
    <submittedName>
        <fullName evidence="3">Aste57867_9029 protein</fullName>
    </submittedName>
</protein>
<dbReference type="OrthoDB" id="74907at2759"/>
<dbReference type="Proteomes" id="UP000332933">
    <property type="component" value="Unassembled WGS sequence"/>
</dbReference>